<dbReference type="InterPro" id="IPR046945">
    <property type="entry name" value="RHMD-like"/>
</dbReference>
<dbReference type="SMART" id="SM00922">
    <property type="entry name" value="MR_MLE"/>
    <property type="match status" value="1"/>
</dbReference>
<evidence type="ECO:0000313" key="5">
    <source>
        <dbReference type="EMBL" id="EEG53003.1"/>
    </source>
</evidence>
<dbReference type="PANTHER" id="PTHR13794:SF58">
    <property type="entry name" value="MITOCHONDRIAL ENOLASE SUPERFAMILY MEMBER 1"/>
    <property type="match status" value="1"/>
</dbReference>
<dbReference type="SFLD" id="SFLDG00179">
    <property type="entry name" value="mandelate_racemase"/>
    <property type="match status" value="1"/>
</dbReference>
<dbReference type="SUPFAM" id="SSF51604">
    <property type="entry name" value="Enolase C-terminal domain-like"/>
    <property type="match status" value="1"/>
</dbReference>
<dbReference type="PANTHER" id="PTHR13794">
    <property type="entry name" value="ENOLASE SUPERFAMILY, MANDELATE RACEMASE"/>
    <property type="match status" value="1"/>
</dbReference>
<keyword evidence="3" id="KW-0460">Magnesium</keyword>
<dbReference type="InterPro" id="IPR029065">
    <property type="entry name" value="Enolase_C-like"/>
</dbReference>
<proteinExistence type="predicted"/>
<dbReference type="EMBL" id="ACCJ01000409">
    <property type="protein sequence ID" value="EEG53003.1"/>
    <property type="molecule type" value="Genomic_DNA"/>
</dbReference>
<comment type="cofactor">
    <cofactor evidence="1">
        <name>Mg(2+)</name>
        <dbReference type="ChEBI" id="CHEBI:18420"/>
    </cofactor>
</comment>
<gene>
    <name evidence="5" type="ORF">CLOSTASPAR_04954</name>
</gene>
<evidence type="ECO:0000259" key="4">
    <source>
        <dbReference type="SMART" id="SM00922"/>
    </source>
</evidence>
<dbReference type="HOGENOM" id="CLU_030273_3_1_9"/>
<dbReference type="GO" id="GO:0000287">
    <property type="term" value="F:magnesium ion binding"/>
    <property type="evidence" value="ECO:0007669"/>
    <property type="project" value="TreeGrafter"/>
</dbReference>
<dbReference type="GO" id="GO:0016052">
    <property type="term" value="P:carbohydrate catabolic process"/>
    <property type="evidence" value="ECO:0007669"/>
    <property type="project" value="TreeGrafter"/>
</dbReference>
<name>C0D6Q7_9FIRM</name>
<dbReference type="InterPro" id="IPR013342">
    <property type="entry name" value="Mandelate_racemase_C"/>
</dbReference>
<evidence type="ECO:0000256" key="2">
    <source>
        <dbReference type="ARBA" id="ARBA00022723"/>
    </source>
</evidence>
<reference evidence="5 6" key="2">
    <citation type="submission" date="2009-02" db="EMBL/GenBank/DDBJ databases">
        <title>Draft genome sequence of Clostridium asparagiforme (DSM 15981).</title>
        <authorList>
            <person name="Sudarsanam P."/>
            <person name="Ley R."/>
            <person name="Guruge J."/>
            <person name="Turnbaugh P.J."/>
            <person name="Mahowald M."/>
            <person name="Liep D."/>
            <person name="Gordon J."/>
        </authorList>
    </citation>
    <scope>NUCLEOTIDE SEQUENCE [LARGE SCALE GENOMIC DNA]</scope>
    <source>
        <strain evidence="5 6">DSM 15981</strain>
    </source>
</reference>
<evidence type="ECO:0000313" key="6">
    <source>
        <dbReference type="Proteomes" id="UP000004756"/>
    </source>
</evidence>
<dbReference type="Pfam" id="PF13378">
    <property type="entry name" value="MR_MLE_C"/>
    <property type="match status" value="1"/>
</dbReference>
<dbReference type="Gene3D" id="3.30.390.10">
    <property type="entry name" value="Enolase-like, N-terminal domain"/>
    <property type="match status" value="1"/>
</dbReference>
<protein>
    <submittedName>
        <fullName evidence="5">Mandelate racemase/muconate lactonizing enzyme, C-terminal domain protein</fullName>
    </submittedName>
</protein>
<evidence type="ECO:0000256" key="3">
    <source>
        <dbReference type="ARBA" id="ARBA00022842"/>
    </source>
</evidence>
<dbReference type="SFLD" id="SFLDS00001">
    <property type="entry name" value="Enolase"/>
    <property type="match status" value="1"/>
</dbReference>
<dbReference type="Gene3D" id="3.20.20.120">
    <property type="entry name" value="Enolase-like C-terminal domain"/>
    <property type="match status" value="1"/>
</dbReference>
<sequence>MEREANTMKITDVEVICLRIPPMDGPCEWGDDAFIVRVHTDTGLVGTGESDTSPMVARALVDAPESNLYCSGLKRLLIGENPLEIQKLWDKMYWSSNYVGRRGAGIHAISAIDIALWDIASQFYQVPIYMLLGGKYRDKIRAYGTFIPADTPEENKVIAASLKDQGFTSLKFGGGILGDDPDTDEAIVKAVREQVGEDFELQIDIATKWRTYGHAASMFQRLAPYHLNWIEEPVLADDHQGYEKLSQMSLSKTAGGESLTTRYEFRDFLQRAKPDIVQPDITRCGGITEMKKIYDLAQMNGTKLVPHGFSTGILLAATVQFLAACEHGDLMEYSQSVSPLFHGLVKNLIPFENGFVTVPDCVGLGVVLDEEMIETYRMR</sequence>
<dbReference type="Proteomes" id="UP000004756">
    <property type="component" value="Unassembled WGS sequence"/>
</dbReference>
<keyword evidence="6" id="KW-1185">Reference proteome</keyword>
<evidence type="ECO:0000256" key="1">
    <source>
        <dbReference type="ARBA" id="ARBA00001946"/>
    </source>
</evidence>
<dbReference type="SUPFAM" id="SSF54826">
    <property type="entry name" value="Enolase N-terminal domain-like"/>
    <property type="match status" value="1"/>
</dbReference>
<dbReference type="InterPro" id="IPR029017">
    <property type="entry name" value="Enolase-like_N"/>
</dbReference>
<dbReference type="GO" id="GO:0016836">
    <property type="term" value="F:hydro-lyase activity"/>
    <property type="evidence" value="ECO:0007669"/>
    <property type="project" value="TreeGrafter"/>
</dbReference>
<dbReference type="AlphaFoldDB" id="C0D6Q7"/>
<keyword evidence="2" id="KW-0479">Metal-binding</keyword>
<dbReference type="InterPro" id="IPR036849">
    <property type="entry name" value="Enolase-like_C_sf"/>
</dbReference>
<dbReference type="InterPro" id="IPR013341">
    <property type="entry name" value="Mandelate_racemase_N_dom"/>
</dbReference>
<dbReference type="CDD" id="cd03316">
    <property type="entry name" value="MR_like"/>
    <property type="match status" value="1"/>
</dbReference>
<dbReference type="Pfam" id="PF02746">
    <property type="entry name" value="MR_MLE_N"/>
    <property type="match status" value="1"/>
</dbReference>
<comment type="caution">
    <text evidence="5">The sequence shown here is derived from an EMBL/GenBank/DDBJ whole genome shotgun (WGS) entry which is preliminary data.</text>
</comment>
<accession>C0D6Q7</accession>
<feature type="domain" description="Mandelate racemase/muconate lactonizing enzyme C-terminal" evidence="4">
    <location>
        <begin position="152"/>
        <end position="252"/>
    </location>
</feature>
<organism evidence="5 6">
    <name type="scientific">[Clostridium] asparagiforme DSM 15981</name>
    <dbReference type="NCBI Taxonomy" id="518636"/>
    <lineage>
        <taxon>Bacteria</taxon>
        <taxon>Bacillati</taxon>
        <taxon>Bacillota</taxon>
        <taxon>Clostridia</taxon>
        <taxon>Lachnospirales</taxon>
        <taxon>Lachnospiraceae</taxon>
        <taxon>Enterocloster</taxon>
    </lineage>
</organism>
<reference evidence="5 6" key="1">
    <citation type="submission" date="2009-01" db="EMBL/GenBank/DDBJ databases">
        <authorList>
            <person name="Fulton L."/>
            <person name="Clifton S."/>
            <person name="Fulton B."/>
            <person name="Xu J."/>
            <person name="Minx P."/>
            <person name="Pepin K.H."/>
            <person name="Johnson M."/>
            <person name="Bhonagiri V."/>
            <person name="Nash W.E."/>
            <person name="Mardis E.R."/>
            <person name="Wilson R.K."/>
        </authorList>
    </citation>
    <scope>NUCLEOTIDE SEQUENCE [LARGE SCALE GENOMIC DNA]</scope>
    <source>
        <strain evidence="5 6">DSM 15981</strain>
    </source>
</reference>